<dbReference type="Proteomes" id="UP000177905">
    <property type="component" value="Unassembled WGS sequence"/>
</dbReference>
<accession>A0A1F4RX74</accession>
<protein>
    <submittedName>
        <fullName evidence="1">Uncharacterized protein</fullName>
    </submittedName>
</protein>
<sequence>MSDNSLSCSKNKRPPLFLSYTGRFSFNAQRNLITYKSIKAVAYKEQLQRLFAIAQEKHTITNIVGLAPFKEMRKYKLYQIDEKGIDFFIVGENRNILDLSTSRLDSFFKKKASSSLLRTLPQELSSILKFKIQTQIKKLEDMLLQATKRLDTILTDQSKGAAFVEEEVIATCRKLHADYGFYPAIYYNIKPETRQARVLFKIDPTTKEEIVNMEINLPPEGASFYSIKDVTSSLRKFESFIMDLRDPKTFIDHGFPFNAEKAAADIKRGITFLTIFRGVLSGERPIVMSIHADKESCFADAAEEKRAAESIKNYLIQISLAFKKIKKEEEALNKGVNTVKITNATPPTEDQKSETFLPLSREQKLDILKQGRLFVFRGHRIRIIEYPLKAFYKKIPAVVDWFREVVIDIYKNTEEMKDKSREEMISLLSLDDASIIKRVIEPRYLILPEGDPSHEEDIKGVISCSVMDNLEGVGVVLEIPQVMLKSELRGGKMQLAIIRNIFNAIYKRDWADRGFFKGFWYMLIHGMPLDAATQSLRVIRDFLMAKDVSILRVIRGQELTYEQKLIINAASKGKADSRGMEYNAYKGRIALVEEEENIVLRKPILRFLLKKRRQQEDAKIKQLVKEAIENNGRIHLVGNGTIGANLKTVWDLFWIKIFRR</sequence>
<dbReference type="EMBL" id="MEUA01000066">
    <property type="protein sequence ID" value="OGC12775.1"/>
    <property type="molecule type" value="Genomic_DNA"/>
</dbReference>
<gene>
    <name evidence="1" type="ORF">A2290_01975</name>
</gene>
<proteinExistence type="predicted"/>
<reference evidence="1 2" key="1">
    <citation type="journal article" date="2016" name="Nat. Commun.">
        <title>Thousands of microbial genomes shed light on interconnected biogeochemical processes in an aquifer system.</title>
        <authorList>
            <person name="Anantharaman K."/>
            <person name="Brown C.T."/>
            <person name="Hug L.A."/>
            <person name="Sharon I."/>
            <person name="Castelle C.J."/>
            <person name="Probst A.J."/>
            <person name="Thomas B.C."/>
            <person name="Singh A."/>
            <person name="Wilkins M.J."/>
            <person name="Karaoz U."/>
            <person name="Brodie E.L."/>
            <person name="Williams K.H."/>
            <person name="Hubbard S.S."/>
            <person name="Banfield J.F."/>
        </authorList>
    </citation>
    <scope>NUCLEOTIDE SEQUENCE [LARGE SCALE GENOMIC DNA]</scope>
</reference>
<evidence type="ECO:0000313" key="1">
    <source>
        <dbReference type="EMBL" id="OGC12775.1"/>
    </source>
</evidence>
<evidence type="ECO:0000313" key="2">
    <source>
        <dbReference type="Proteomes" id="UP000177905"/>
    </source>
</evidence>
<organism evidence="1 2">
    <name type="scientific">candidate division WOR-1 bacterium RIFOXYB2_FULL_36_35</name>
    <dbReference type="NCBI Taxonomy" id="1802578"/>
    <lineage>
        <taxon>Bacteria</taxon>
        <taxon>Bacillati</taxon>
        <taxon>Saganbacteria</taxon>
    </lineage>
</organism>
<name>A0A1F4RX74_UNCSA</name>
<dbReference type="AlphaFoldDB" id="A0A1F4RX74"/>
<comment type="caution">
    <text evidence="1">The sequence shown here is derived from an EMBL/GenBank/DDBJ whole genome shotgun (WGS) entry which is preliminary data.</text>
</comment>